<proteinExistence type="predicted"/>
<evidence type="ECO:0000259" key="2">
    <source>
        <dbReference type="Pfam" id="PF21135"/>
    </source>
</evidence>
<accession>A0ABX4HM47</accession>
<evidence type="ECO:0000313" key="4">
    <source>
        <dbReference type="Proteomes" id="UP000218675"/>
    </source>
</evidence>
<dbReference type="InterPro" id="IPR005106">
    <property type="entry name" value="Asp/hSer_DH_NAD-bd"/>
</dbReference>
<comment type="caution">
    <text evidence="3">The sequence shown here is derived from an EMBL/GenBank/DDBJ whole genome shotgun (WGS) entry which is preliminary data.</text>
</comment>
<dbReference type="InterPro" id="IPR048423">
    <property type="entry name" value="DRL_cat"/>
</dbReference>
<evidence type="ECO:0000313" key="3">
    <source>
        <dbReference type="EMBL" id="PAU73578.1"/>
    </source>
</evidence>
<dbReference type="PANTHER" id="PTHR37850:SF1">
    <property type="entry name" value="SAF DOMAIN PROTEIN"/>
    <property type="match status" value="1"/>
</dbReference>
<reference evidence="3 4" key="1">
    <citation type="submission" date="2017-08" db="EMBL/GenBank/DDBJ databases">
        <title>Halomonas binhaiensis sp. nov., isolated from saline alkaline soil.</title>
        <authorList>
            <person name="Wang D."/>
            <person name="Zhang G."/>
        </authorList>
    </citation>
    <scope>NUCLEOTIDE SEQUENCE [LARGE SCALE GENOMIC DNA]</scope>
    <source>
        <strain evidence="3 4">WN018</strain>
    </source>
</reference>
<organism evidence="3 4">
    <name type="scientific">Vreelandella alkaliphila</name>
    <dbReference type="NCBI Taxonomy" id="272774"/>
    <lineage>
        <taxon>Bacteria</taxon>
        <taxon>Pseudomonadati</taxon>
        <taxon>Pseudomonadota</taxon>
        <taxon>Gammaproteobacteria</taxon>
        <taxon>Oceanospirillales</taxon>
        <taxon>Halomonadaceae</taxon>
        <taxon>Vreelandella</taxon>
    </lineage>
</organism>
<sequence length="462" mass="49495">MIIVDTALAKREAQGNPIRVGMIGAGFQARGIGLQIMTATAGMRLCAIANRHLDAAVKVYQQADIEPIACDTQQELEMAIAAGRAAVTENAVALARAEGLDAIIEVTGSLEFAAHVVLAALESGKDVIQMNAELDGTIGPILKVKADAAGVIYSFADGDQPGVQMNLYRFVAGLGVKPVLCGNIKGLHDPYRNPATQESFAKRWGQKAAMVASFADGTKISFEQAIVANGTGMRVAQRGMLGPDFSGGVPGGPLVPIEETMSAFEPYLDPAGPGLVDYVVGARPGPGVFVLGTIDNPRQRHYLELYKMGEGPYYCFSTPYHLCHFEVPTSVARAVLFRDPVLSPLGGSRVGVIAMAKKTLHEGDKIEELGGFEVYGMAENIEVIRRERLLPIGLALGCQVAGRVEKDKALTFDDVVIPPLRLIDRLYAEQEAMFALEPLSGTAATFWSKPCYFIKRNSRMPS</sequence>
<dbReference type="InterPro" id="IPR036291">
    <property type="entry name" value="NAD(P)-bd_dom_sf"/>
</dbReference>
<dbReference type="EMBL" id="NSKA01000001">
    <property type="protein sequence ID" value="PAU73578.1"/>
    <property type="molecule type" value="Genomic_DNA"/>
</dbReference>
<dbReference type="Pfam" id="PF21135">
    <property type="entry name" value="DRL_cat"/>
    <property type="match status" value="1"/>
</dbReference>
<dbReference type="Pfam" id="PF03447">
    <property type="entry name" value="NAD_binding_3"/>
    <property type="match status" value="1"/>
</dbReference>
<dbReference type="Proteomes" id="UP000218675">
    <property type="component" value="Unassembled WGS sequence"/>
</dbReference>
<name>A0ABX4HM47_9GAMM</name>
<feature type="domain" description="Aspartate/homoserine dehydrogenase NAD-binding" evidence="1">
    <location>
        <begin position="36"/>
        <end position="133"/>
    </location>
</feature>
<protein>
    <submittedName>
        <fullName evidence="3">NAD(P)-dependent oxidoreductase</fullName>
    </submittedName>
</protein>
<dbReference type="Gene3D" id="3.40.50.720">
    <property type="entry name" value="NAD(P)-binding Rossmann-like Domain"/>
    <property type="match status" value="1"/>
</dbReference>
<dbReference type="CDD" id="cd11616">
    <property type="entry name" value="SAF_DH_OX_like"/>
    <property type="match status" value="1"/>
</dbReference>
<feature type="domain" description="Oxidoreductase DRL-like catalytic" evidence="2">
    <location>
        <begin position="158"/>
        <end position="327"/>
    </location>
</feature>
<evidence type="ECO:0000259" key="1">
    <source>
        <dbReference type="Pfam" id="PF03447"/>
    </source>
</evidence>
<dbReference type="PANTHER" id="PTHR37850">
    <property type="entry name" value="STRU PROTEIN"/>
    <property type="match status" value="1"/>
</dbReference>
<gene>
    <name evidence="3" type="ORF">CK497_02955</name>
</gene>
<dbReference type="SUPFAM" id="SSF51735">
    <property type="entry name" value="NAD(P)-binding Rossmann-fold domains"/>
    <property type="match status" value="1"/>
</dbReference>
<keyword evidence="4" id="KW-1185">Reference proteome</keyword>
<dbReference type="RefSeq" id="WP_095602651.1">
    <property type="nucleotide sequence ID" value="NZ_NSKA01000001.1"/>
</dbReference>